<dbReference type="SUPFAM" id="SSF57850">
    <property type="entry name" value="RING/U-box"/>
    <property type="match status" value="1"/>
</dbReference>
<evidence type="ECO:0000313" key="15">
    <source>
        <dbReference type="Proteomes" id="UP000011083"/>
    </source>
</evidence>
<dbReference type="Gene3D" id="1.25.40.10">
    <property type="entry name" value="Tetratricopeptide repeat domain"/>
    <property type="match status" value="1"/>
</dbReference>
<dbReference type="PROSITE" id="PS50089">
    <property type="entry name" value="ZF_RING_2"/>
    <property type="match status" value="1"/>
</dbReference>
<keyword evidence="3" id="KW-0479">Metal-binding</keyword>
<dbReference type="PIRSF" id="PIRSF007860">
    <property type="entry name" value="VPS11"/>
    <property type="match status" value="1"/>
</dbReference>
<dbReference type="GO" id="GO:0030897">
    <property type="term" value="C:HOPS complex"/>
    <property type="evidence" value="ECO:0007669"/>
    <property type="project" value="TreeGrafter"/>
</dbReference>
<dbReference type="OMA" id="ENENECP"/>
<evidence type="ECO:0000256" key="12">
    <source>
        <dbReference type="SAM" id="Coils"/>
    </source>
</evidence>
<dbReference type="GO" id="GO:0008270">
    <property type="term" value="F:zinc ion binding"/>
    <property type="evidence" value="ECO:0007669"/>
    <property type="project" value="UniProtKB-KW"/>
</dbReference>
<evidence type="ECO:0000259" key="13">
    <source>
        <dbReference type="PROSITE" id="PS50089"/>
    </source>
</evidence>
<feature type="repeat" description="CHCR" evidence="11">
    <location>
        <begin position="354"/>
        <end position="502"/>
    </location>
</feature>
<dbReference type="GO" id="GO:0048284">
    <property type="term" value="P:organelle fusion"/>
    <property type="evidence" value="ECO:0007669"/>
    <property type="project" value="TreeGrafter"/>
</dbReference>
<comment type="similarity">
    <text evidence="1 9">Belongs to the VPS11 family.</text>
</comment>
<name>L8GKP2_ACACF</name>
<proteinExistence type="inferred from homology"/>
<accession>L8GKP2</accession>
<reference evidence="14 15" key="1">
    <citation type="journal article" date="2013" name="Genome Biol.">
        <title>Genome of Acanthamoeba castellanii highlights extensive lateral gene transfer and early evolution of tyrosine kinase signaling.</title>
        <authorList>
            <person name="Clarke M."/>
            <person name="Lohan A.J."/>
            <person name="Liu B."/>
            <person name="Lagkouvardos I."/>
            <person name="Roy S."/>
            <person name="Zafar N."/>
            <person name="Bertelli C."/>
            <person name="Schilde C."/>
            <person name="Kianianmomeni A."/>
            <person name="Burglin T.R."/>
            <person name="Frech C."/>
            <person name="Turcotte B."/>
            <person name="Kopec K.O."/>
            <person name="Synnott J.M."/>
            <person name="Choo C."/>
            <person name="Paponov I."/>
            <person name="Finkler A."/>
            <person name="Soon Heng Tan C."/>
            <person name="Hutchins A.P."/>
            <person name="Weinmeier T."/>
            <person name="Rattei T."/>
            <person name="Chu J.S."/>
            <person name="Gimenez G."/>
            <person name="Irimia M."/>
            <person name="Rigden D.J."/>
            <person name="Fitzpatrick D.A."/>
            <person name="Lorenzo-Morales J."/>
            <person name="Bateman A."/>
            <person name="Chiu C.H."/>
            <person name="Tang P."/>
            <person name="Hegemann P."/>
            <person name="Fromm H."/>
            <person name="Raoult D."/>
            <person name="Greub G."/>
            <person name="Miranda-Saavedra D."/>
            <person name="Chen N."/>
            <person name="Nash P."/>
            <person name="Ginger M.L."/>
            <person name="Horn M."/>
            <person name="Schaap P."/>
            <person name="Caler L."/>
            <person name="Loftus B."/>
        </authorList>
    </citation>
    <scope>NUCLEOTIDE SEQUENCE [LARGE SCALE GENOMIC DNA]</scope>
    <source>
        <strain evidence="14 15">Neff</strain>
    </source>
</reference>
<dbReference type="GO" id="GO:0030674">
    <property type="term" value="F:protein-macromolecule adaptor activity"/>
    <property type="evidence" value="ECO:0007669"/>
    <property type="project" value="TreeGrafter"/>
</dbReference>
<dbReference type="AlphaFoldDB" id="L8GKP2"/>
<dbReference type="InterPro" id="IPR024763">
    <property type="entry name" value="VPS11_C"/>
</dbReference>
<dbReference type="CDD" id="cd16688">
    <property type="entry name" value="RING-H2_Vps11"/>
    <property type="match status" value="1"/>
</dbReference>
<keyword evidence="15" id="KW-1185">Reference proteome</keyword>
<dbReference type="Pfam" id="PF23356">
    <property type="entry name" value="TPR_PEP5_VPS11"/>
    <property type="match status" value="1"/>
</dbReference>
<dbReference type="GO" id="GO:0007032">
    <property type="term" value="P:endosome organization"/>
    <property type="evidence" value="ECO:0007669"/>
    <property type="project" value="TreeGrafter"/>
</dbReference>
<dbReference type="InterPro" id="IPR057307">
    <property type="entry name" value="PEP5_VPS11_N"/>
</dbReference>
<keyword evidence="12" id="KW-0175">Coiled coil</keyword>
<dbReference type="RefSeq" id="XP_004335628.1">
    <property type="nucleotide sequence ID" value="XM_004335580.1"/>
</dbReference>
<dbReference type="GO" id="GO:0006886">
    <property type="term" value="P:intracellular protein transport"/>
    <property type="evidence" value="ECO:0007669"/>
    <property type="project" value="UniProtKB-UniRule"/>
</dbReference>
<evidence type="ECO:0000313" key="14">
    <source>
        <dbReference type="EMBL" id="ELR13615.1"/>
    </source>
</evidence>
<dbReference type="PANTHER" id="PTHR23323:SF24">
    <property type="entry name" value="VACUOLAR PROTEIN SORTING-ASSOCIATED PROTEIN 11 HOMOLOG"/>
    <property type="match status" value="1"/>
</dbReference>
<dbReference type="Pfam" id="PF12451">
    <property type="entry name" value="VPS11_C"/>
    <property type="match status" value="1"/>
</dbReference>
<dbReference type="PANTHER" id="PTHR23323">
    <property type="entry name" value="VACUOLAR PROTEIN SORTING-ASSOCIATED PROTEIN"/>
    <property type="match status" value="1"/>
</dbReference>
<evidence type="ECO:0000256" key="7">
    <source>
        <dbReference type="ARBA" id="ARBA00023136"/>
    </source>
</evidence>
<evidence type="ECO:0000256" key="5">
    <source>
        <dbReference type="ARBA" id="ARBA00022833"/>
    </source>
</evidence>
<gene>
    <name evidence="14" type="ORF">ACA1_037870</name>
</gene>
<dbReference type="InterPro" id="IPR057308">
    <property type="entry name" value="CHCR_PEP5_VPS11"/>
</dbReference>
<comment type="subcellular location">
    <subcellularLocation>
        <location evidence="8">Endomembrane system</location>
        <topology evidence="8">Peripheral membrane protein</topology>
        <orientation evidence="8">Cytoplasmic side</orientation>
    </subcellularLocation>
</comment>
<dbReference type="Proteomes" id="UP000011083">
    <property type="component" value="Unassembled WGS sequence"/>
</dbReference>
<dbReference type="Pfam" id="PF23341">
    <property type="entry name" value="PEP5_VPS11_N"/>
    <property type="match status" value="1"/>
</dbReference>
<dbReference type="GO" id="GO:0005768">
    <property type="term" value="C:endosome"/>
    <property type="evidence" value="ECO:0007669"/>
    <property type="project" value="TreeGrafter"/>
</dbReference>
<evidence type="ECO:0000256" key="11">
    <source>
        <dbReference type="PROSITE-ProRule" id="PRU01006"/>
    </source>
</evidence>
<dbReference type="STRING" id="1257118.L8GKP2"/>
<dbReference type="InterPro" id="IPR011990">
    <property type="entry name" value="TPR-like_helical_dom_sf"/>
</dbReference>
<dbReference type="InterPro" id="IPR001841">
    <property type="entry name" value="Znf_RING"/>
</dbReference>
<sequence length="907" mass="103592">MFQWKRFQFFEQELCLHTSGFVNVVDRDFKVYSFQAFRFSVTHAEQLKQANILVAIGDDDDAISPTLKVWNLDKADKSGNPLCLRSIKIQPPVGAVVPVTCLAVLEDLSQVAIGLCNGVVLLMRDLGHERAPKLVPLSNPSYSPITGLGFSDDGKDRTTLFAATPDSTVAYHTSLQRTPTEVLDDRGCELGRAVISDTHDLCIGRKEAVYFYEPEGRGPCFAFEGEKKMLSWFRGYLIVVSQQEVASGPKQDVFTIYDLKNKFIAYTTTFTNISYIVSEWGSIFVLTRDGLLYQVQEKDTQTKLETLFKKNLYSVAIDLAHSQQYDYNSITDIFRKYGDHLYSKGDYDGAMRQYLRTISRLEPSYVIRKFLDAQRIHNLTSYLQALHEQGLANADHTTLLFNCYTKLKDVQKLDEFIKAGSNLKFEVKTAIKVCRQAGYFEHALYLAKRHNHHEQALKIIVEDLKDYQNALTYIATLNFFECEKVLKKYGKNLVSCMPEQTTNLLMDLCTNYKPKGTKEATESFAQPRPKANAEEFIHVFVGQEEWLAKFLEFIVQQGLATNLVYNTLLEIYLRDDVGDKVPVMARTERLNRAIALLNDPRAQFDEDHALVLCQMHDFKAGILVVYEHLKLYHEIVDFHMENNDYEQVISSCKKYGPMDPDLWIEALTYFALRDDDCQHEIGEVLNNIDRENLLPPLPIIQILSQKVRHLLEPTPTTQLAVVKDYIVRRLSQENQLIAEDQRCINNYREETEKMKKEFEELRSGAKIFQLHKCTACTGPLDLPSVHFLCMHSFHLRCLGEYDKECPVCVRNNRKILEIKKSLEENSEQHEAFFRELDAASDGFEVVAKYFGRGIFSHMPSVNDQPPSQAITDCHMACNSGVLADDTSPPPLAVVLVALKKAQMCVLV</sequence>
<keyword evidence="6" id="KW-0653">Protein transport</keyword>
<dbReference type="InterPro" id="IPR015943">
    <property type="entry name" value="WD40/YVTN_repeat-like_dom_sf"/>
</dbReference>
<evidence type="ECO:0000256" key="1">
    <source>
        <dbReference type="ARBA" id="ARBA00007070"/>
    </source>
</evidence>
<evidence type="ECO:0000256" key="6">
    <source>
        <dbReference type="ARBA" id="ARBA00022927"/>
    </source>
</evidence>
<dbReference type="KEGG" id="acan:ACA1_037870"/>
<evidence type="ECO:0000256" key="2">
    <source>
        <dbReference type="ARBA" id="ARBA00022448"/>
    </source>
</evidence>
<dbReference type="GO" id="GO:0007033">
    <property type="term" value="P:vacuole organization"/>
    <property type="evidence" value="ECO:0007669"/>
    <property type="project" value="TreeGrafter"/>
</dbReference>
<dbReference type="Gene3D" id="2.130.10.10">
    <property type="entry name" value="YVTN repeat-like/Quinoprotein amine dehydrogenase"/>
    <property type="match status" value="1"/>
</dbReference>
<evidence type="ECO:0000256" key="8">
    <source>
        <dbReference type="ARBA" id="ARBA00029433"/>
    </source>
</evidence>
<evidence type="ECO:0000256" key="3">
    <source>
        <dbReference type="ARBA" id="ARBA00022723"/>
    </source>
</evidence>
<keyword evidence="5" id="KW-0862">Zinc</keyword>
<dbReference type="InterPro" id="IPR016024">
    <property type="entry name" value="ARM-type_fold"/>
</dbReference>
<dbReference type="OrthoDB" id="26184at2759"/>
<dbReference type="SUPFAM" id="SSF48371">
    <property type="entry name" value="ARM repeat"/>
    <property type="match status" value="1"/>
</dbReference>
<feature type="domain" description="RING-type" evidence="13">
    <location>
        <begin position="773"/>
        <end position="808"/>
    </location>
</feature>
<dbReference type="GeneID" id="14914208"/>
<dbReference type="SUPFAM" id="SSF50978">
    <property type="entry name" value="WD40 repeat-like"/>
    <property type="match status" value="1"/>
</dbReference>
<protein>
    <recommendedName>
        <fullName evidence="9">Vacuolar protein sorting-associated protein 11 homolog</fullName>
    </recommendedName>
</protein>
<dbReference type="PROSITE" id="PS50236">
    <property type="entry name" value="CHCR"/>
    <property type="match status" value="2"/>
</dbReference>
<dbReference type="GO" id="GO:0006904">
    <property type="term" value="P:vesicle docking involved in exocytosis"/>
    <property type="evidence" value="ECO:0007669"/>
    <property type="project" value="TreeGrafter"/>
</dbReference>
<organism evidence="14 15">
    <name type="scientific">Acanthamoeba castellanii (strain ATCC 30010 / Neff)</name>
    <dbReference type="NCBI Taxonomy" id="1257118"/>
    <lineage>
        <taxon>Eukaryota</taxon>
        <taxon>Amoebozoa</taxon>
        <taxon>Discosea</taxon>
        <taxon>Longamoebia</taxon>
        <taxon>Centramoebida</taxon>
        <taxon>Acanthamoebidae</taxon>
        <taxon>Acanthamoeba</taxon>
    </lineage>
</organism>
<evidence type="ECO:0000256" key="10">
    <source>
        <dbReference type="PROSITE-ProRule" id="PRU00175"/>
    </source>
</evidence>
<dbReference type="VEuPathDB" id="AmoebaDB:ACA1_037870"/>
<dbReference type="EMBL" id="KB008087">
    <property type="protein sequence ID" value="ELR13615.1"/>
    <property type="molecule type" value="Genomic_DNA"/>
</dbReference>
<keyword evidence="2" id="KW-0813">Transport</keyword>
<dbReference type="InterPro" id="IPR036322">
    <property type="entry name" value="WD40_repeat_dom_sf"/>
</dbReference>
<evidence type="ECO:0000256" key="4">
    <source>
        <dbReference type="ARBA" id="ARBA00022771"/>
    </source>
</evidence>
<keyword evidence="7 9" id="KW-0472">Membrane</keyword>
<feature type="coiled-coil region" evidence="12">
    <location>
        <begin position="737"/>
        <end position="764"/>
    </location>
</feature>
<dbReference type="InterPro" id="IPR016528">
    <property type="entry name" value="VPS11"/>
</dbReference>
<evidence type="ECO:0000256" key="9">
    <source>
        <dbReference type="PIRNR" id="PIRNR007860"/>
    </source>
</evidence>
<feature type="repeat" description="CHCR" evidence="11">
    <location>
        <begin position="517"/>
        <end position="679"/>
    </location>
</feature>
<dbReference type="InterPro" id="IPR000547">
    <property type="entry name" value="Clathrin_H-chain/VPS_repeat"/>
</dbReference>
<keyword evidence="4 10" id="KW-0863">Zinc-finger</keyword>